<dbReference type="EMBL" id="CAEZTG010000015">
    <property type="protein sequence ID" value="CAB4557418.1"/>
    <property type="molecule type" value="Genomic_DNA"/>
</dbReference>
<protein>
    <submittedName>
        <fullName evidence="4">Unannotated protein</fullName>
    </submittedName>
</protein>
<accession>A0A6J6E5L3</accession>
<evidence type="ECO:0000313" key="3">
    <source>
        <dbReference type="EMBL" id="CAB4557418.1"/>
    </source>
</evidence>
<dbReference type="EMBL" id="CAEZSU010000109">
    <property type="protein sequence ID" value="CAB4554168.1"/>
    <property type="molecule type" value="Genomic_DNA"/>
</dbReference>
<evidence type="ECO:0000313" key="4">
    <source>
        <dbReference type="EMBL" id="CAB4569553.1"/>
    </source>
</evidence>
<organism evidence="4">
    <name type="scientific">freshwater metagenome</name>
    <dbReference type="NCBI Taxonomy" id="449393"/>
    <lineage>
        <taxon>unclassified sequences</taxon>
        <taxon>metagenomes</taxon>
        <taxon>ecological metagenomes</taxon>
    </lineage>
</organism>
<evidence type="ECO:0000256" key="1">
    <source>
        <dbReference type="SAM" id="Phobius"/>
    </source>
</evidence>
<name>A0A6J6E5L3_9ZZZZ</name>
<dbReference type="EMBL" id="CAEZVV010000001">
    <property type="protein sequence ID" value="CAB4633030.1"/>
    <property type="molecule type" value="Genomic_DNA"/>
</dbReference>
<keyword evidence="1" id="KW-1133">Transmembrane helix</keyword>
<evidence type="ECO:0000313" key="5">
    <source>
        <dbReference type="EMBL" id="CAB4633030.1"/>
    </source>
</evidence>
<reference evidence="4" key="1">
    <citation type="submission" date="2020-05" db="EMBL/GenBank/DDBJ databases">
        <authorList>
            <person name="Chiriac C."/>
            <person name="Salcher M."/>
            <person name="Ghai R."/>
            <person name="Kavagutti S V."/>
        </authorList>
    </citation>
    <scope>NUCLEOTIDE SEQUENCE</scope>
</reference>
<keyword evidence="1" id="KW-0472">Membrane</keyword>
<feature type="transmembrane region" description="Helical" evidence="1">
    <location>
        <begin position="36"/>
        <end position="56"/>
    </location>
</feature>
<dbReference type="AlphaFoldDB" id="A0A6J6E5L3"/>
<keyword evidence="1" id="KW-0812">Transmembrane</keyword>
<dbReference type="EMBL" id="CAEZTR010000017">
    <property type="protein sequence ID" value="CAB4569553.1"/>
    <property type="molecule type" value="Genomic_DNA"/>
</dbReference>
<sequence>MGAFDRRSILVGAFNGLFFALPAAILQRTVFSGTALAGVMLAIVFFAGALAGYAAARPLPPHALPHGAAAGVVTFCGAEIVYLIATRNFSEPLGLLIGIILFALIFASLGTIGAMVAVSRGARTR</sequence>
<proteinExistence type="predicted"/>
<feature type="transmembrane region" description="Helical" evidence="1">
    <location>
        <begin position="96"/>
        <end position="118"/>
    </location>
</feature>
<feature type="transmembrane region" description="Helical" evidence="1">
    <location>
        <begin position="63"/>
        <end position="84"/>
    </location>
</feature>
<evidence type="ECO:0000313" key="2">
    <source>
        <dbReference type="EMBL" id="CAB4554168.1"/>
    </source>
</evidence>
<gene>
    <name evidence="2" type="ORF">UFOPK1495_01077</name>
    <name evidence="3" type="ORF">UFOPK1603_00290</name>
    <name evidence="4" type="ORF">UFOPK1711_00416</name>
    <name evidence="5" type="ORF">UFOPK2143_00042</name>
</gene>